<dbReference type="EMBL" id="CACRXK020000371">
    <property type="protein sequence ID" value="CAB3981276.1"/>
    <property type="molecule type" value="Genomic_DNA"/>
</dbReference>
<evidence type="ECO:0000256" key="5">
    <source>
        <dbReference type="ARBA" id="ARBA00023186"/>
    </source>
</evidence>
<dbReference type="Pfam" id="PF04729">
    <property type="entry name" value="ASF1_hist_chap"/>
    <property type="match status" value="1"/>
</dbReference>
<proteinExistence type="inferred from homology"/>
<dbReference type="AlphaFoldDB" id="A0A7D9DB08"/>
<evidence type="ECO:0000256" key="2">
    <source>
        <dbReference type="ARBA" id="ARBA00006051"/>
    </source>
</evidence>
<name>A0A7D9DB08_PARCT</name>
<evidence type="ECO:0000256" key="6">
    <source>
        <dbReference type="ARBA" id="ARBA00023242"/>
    </source>
</evidence>
<gene>
    <name evidence="7" type="ORF">PACLA_8A080737</name>
</gene>
<dbReference type="OrthoDB" id="29755at2759"/>
<keyword evidence="4" id="KW-0804">Transcription</keyword>
<accession>A0A7D9DB08</accession>
<comment type="similarity">
    <text evidence="2">Belongs to the ASF1 family.</text>
</comment>
<dbReference type="GO" id="GO:0005634">
    <property type="term" value="C:nucleus"/>
    <property type="evidence" value="ECO:0007669"/>
    <property type="project" value="UniProtKB-SubCell"/>
</dbReference>
<evidence type="ECO:0000313" key="8">
    <source>
        <dbReference type="Proteomes" id="UP001152795"/>
    </source>
</evidence>
<evidence type="ECO:0000256" key="3">
    <source>
        <dbReference type="ARBA" id="ARBA00023015"/>
    </source>
</evidence>
<dbReference type="SUPFAM" id="SSF101546">
    <property type="entry name" value="ASF1-like"/>
    <property type="match status" value="1"/>
</dbReference>
<dbReference type="Proteomes" id="UP001152795">
    <property type="component" value="Unassembled WGS sequence"/>
</dbReference>
<reference evidence="7" key="1">
    <citation type="submission" date="2020-04" db="EMBL/GenBank/DDBJ databases">
        <authorList>
            <person name="Alioto T."/>
            <person name="Alioto T."/>
            <person name="Gomez Garrido J."/>
        </authorList>
    </citation>
    <scope>NUCLEOTIDE SEQUENCE</scope>
    <source>
        <strain evidence="7">A484AB</strain>
    </source>
</reference>
<dbReference type="PANTHER" id="PTHR12040:SF0">
    <property type="entry name" value="HISTONE CHAPERONE ASF1"/>
    <property type="match status" value="1"/>
</dbReference>
<evidence type="ECO:0000256" key="4">
    <source>
        <dbReference type="ARBA" id="ARBA00023163"/>
    </source>
</evidence>
<evidence type="ECO:0000313" key="7">
    <source>
        <dbReference type="EMBL" id="CAB3981276.1"/>
    </source>
</evidence>
<evidence type="ECO:0000256" key="1">
    <source>
        <dbReference type="ARBA" id="ARBA00004123"/>
    </source>
</evidence>
<comment type="caution">
    <text evidence="7">The sequence shown here is derived from an EMBL/GenBank/DDBJ whole genome shotgun (WGS) entry which is preliminary data.</text>
</comment>
<sequence>MAIPRLSGCSLVDLNLPYKMFHSTYKCFRERYMQTEAMKQLMMFYPELKFKCTCMFEITFECLEDLSEDLEWKLIYVGSAESSDYDQVLDSVLVGPVPGGRHMFVFQADSPDPKRIPIQDAIGVTVLLLTCAYRGQEFARIGYYINNEYIDSELKENPPDKTDFQKLVKTKRVIFNGKQQKIFYGKHPPGCIPSDDILLQDMNSDESYYDPIIFERITGDLIMRHVQEDYESKWQHLTIRWQHLTILGPEFGYFPNASKTTMVVKEAFFEQAKDLFEETAGIKITTDGHKILGAACGKRSFVDEYIADKIDEWEEEIETLSKIAEMYPHAAYIAFTRAIVREMAISYAND</sequence>
<dbReference type="Gene3D" id="2.60.40.1490">
    <property type="entry name" value="Histone chaperone ASF1-like"/>
    <property type="match status" value="1"/>
</dbReference>
<keyword evidence="3" id="KW-0805">Transcription regulation</keyword>
<protein>
    <submittedName>
        <fullName evidence="7">Histone chaperone ASF1A</fullName>
    </submittedName>
</protein>
<dbReference type="GO" id="GO:0042393">
    <property type="term" value="F:histone binding"/>
    <property type="evidence" value="ECO:0007669"/>
    <property type="project" value="TreeGrafter"/>
</dbReference>
<dbReference type="InterPro" id="IPR006818">
    <property type="entry name" value="ASF1-like"/>
</dbReference>
<dbReference type="GO" id="GO:0000785">
    <property type="term" value="C:chromatin"/>
    <property type="evidence" value="ECO:0007669"/>
    <property type="project" value="TreeGrafter"/>
</dbReference>
<organism evidence="7 8">
    <name type="scientific">Paramuricea clavata</name>
    <name type="common">Red gorgonian</name>
    <name type="synonym">Violescent sea-whip</name>
    <dbReference type="NCBI Taxonomy" id="317549"/>
    <lineage>
        <taxon>Eukaryota</taxon>
        <taxon>Metazoa</taxon>
        <taxon>Cnidaria</taxon>
        <taxon>Anthozoa</taxon>
        <taxon>Octocorallia</taxon>
        <taxon>Malacalcyonacea</taxon>
        <taxon>Plexauridae</taxon>
        <taxon>Paramuricea</taxon>
    </lineage>
</organism>
<keyword evidence="5" id="KW-0143">Chaperone</keyword>
<dbReference type="InterPro" id="IPR036747">
    <property type="entry name" value="ASF1-like_sf"/>
</dbReference>
<keyword evidence="8" id="KW-1185">Reference proteome</keyword>
<dbReference type="PANTHER" id="PTHR12040">
    <property type="entry name" value="ANTI-SILENCING PROTEIN 1"/>
    <property type="match status" value="1"/>
</dbReference>
<comment type="subcellular location">
    <subcellularLocation>
        <location evidence="1">Nucleus</location>
    </subcellularLocation>
</comment>
<keyword evidence="6" id="KW-0539">Nucleus</keyword>
<dbReference type="GO" id="GO:0006335">
    <property type="term" value="P:DNA replication-dependent chromatin assembly"/>
    <property type="evidence" value="ECO:0007669"/>
    <property type="project" value="TreeGrafter"/>
</dbReference>